<protein>
    <submittedName>
        <fullName evidence="2">Uncharacterized protein</fullName>
    </submittedName>
</protein>
<proteinExistence type="predicted"/>
<dbReference type="RefSeq" id="WP_251810911.1">
    <property type="nucleotide sequence ID" value="NZ_CP101527.1"/>
</dbReference>
<name>A0A9E8HIF9_9ALTE</name>
<accession>A0A9E8HIF9</accession>
<feature type="region of interest" description="Disordered" evidence="1">
    <location>
        <begin position="174"/>
        <end position="231"/>
    </location>
</feature>
<dbReference type="AlphaFoldDB" id="A0A9E8HIF9"/>
<feature type="compositionally biased region" description="Polar residues" evidence="1">
    <location>
        <begin position="72"/>
        <end position="86"/>
    </location>
</feature>
<gene>
    <name evidence="2" type="ORF">NNL22_01220</name>
</gene>
<organism evidence="2 3">
    <name type="scientific">Alkalimarinus sediminis</name>
    <dbReference type="NCBI Taxonomy" id="1632866"/>
    <lineage>
        <taxon>Bacteria</taxon>
        <taxon>Pseudomonadati</taxon>
        <taxon>Pseudomonadota</taxon>
        <taxon>Gammaproteobacteria</taxon>
        <taxon>Alteromonadales</taxon>
        <taxon>Alteromonadaceae</taxon>
        <taxon>Alkalimarinus</taxon>
    </lineage>
</organism>
<evidence type="ECO:0000313" key="2">
    <source>
        <dbReference type="EMBL" id="UZW75255.1"/>
    </source>
</evidence>
<dbReference type="KEGG" id="asem:NNL22_01220"/>
<evidence type="ECO:0000313" key="3">
    <source>
        <dbReference type="Proteomes" id="UP001164472"/>
    </source>
</evidence>
<dbReference type="Proteomes" id="UP001164472">
    <property type="component" value="Chromosome"/>
</dbReference>
<keyword evidence="3" id="KW-1185">Reference proteome</keyword>
<sequence length="231" mass="24670">MADIAGVSFPIAQPILNSGVNPLSESDNKNSADALRATTAPQNTQPVNPEPSDIPVEQSVSSRLDISIKPGENNTQQGDRSQNTVEITAGDKTATVTREQVVDAVDRQLQRNAVEQAAQNSSDNRGGVDNATIIRASVATSDSAEEARDTAFSLAETNQNTQNAQFAFDQIEQANQSSDSNNDSSDSANLAEFNQSFAEIGQDATQQQVRNEFIASRDPEQSLGLSVDTRT</sequence>
<evidence type="ECO:0000256" key="1">
    <source>
        <dbReference type="SAM" id="MobiDB-lite"/>
    </source>
</evidence>
<reference evidence="2" key="1">
    <citation type="submission" date="2022-07" db="EMBL/GenBank/DDBJ databases">
        <title>Alkalimarinus sp. nov., isolated from gut of a Alitta virens.</title>
        <authorList>
            <person name="Yang A.I."/>
            <person name="Shin N.-R."/>
        </authorList>
    </citation>
    <scope>NUCLEOTIDE SEQUENCE</scope>
    <source>
        <strain evidence="2">FA028</strain>
    </source>
</reference>
<feature type="compositionally biased region" description="Polar residues" evidence="1">
    <location>
        <begin position="192"/>
        <end position="210"/>
    </location>
</feature>
<dbReference type="EMBL" id="CP101527">
    <property type="protein sequence ID" value="UZW75255.1"/>
    <property type="molecule type" value="Genomic_DNA"/>
</dbReference>
<feature type="compositionally biased region" description="Polar residues" evidence="1">
    <location>
        <begin position="15"/>
        <end position="31"/>
    </location>
</feature>
<feature type="compositionally biased region" description="Low complexity" evidence="1">
    <location>
        <begin position="174"/>
        <end position="189"/>
    </location>
</feature>
<feature type="region of interest" description="Disordered" evidence="1">
    <location>
        <begin position="1"/>
        <end position="92"/>
    </location>
</feature>